<dbReference type="Pfam" id="PF11306">
    <property type="entry name" value="DUF3108"/>
    <property type="match status" value="1"/>
</dbReference>
<organism evidence="1">
    <name type="scientific">hydrothermal vent metagenome</name>
    <dbReference type="NCBI Taxonomy" id="652676"/>
    <lineage>
        <taxon>unclassified sequences</taxon>
        <taxon>metagenomes</taxon>
        <taxon>ecological metagenomes</taxon>
    </lineage>
</organism>
<dbReference type="EMBL" id="UOEM01000010">
    <property type="protein sequence ID" value="VAW10340.1"/>
    <property type="molecule type" value="Genomic_DNA"/>
</dbReference>
<dbReference type="AlphaFoldDB" id="A0A3B0T0E3"/>
<sequence length="282" mass="29923">MRLSVTFIAAVSTALVLGSGPAHAKSPLTDINVFYRLYVGGGKLAEVDLSARLGKGRYTVKASAKSVGFLGDLAKVVMSGTSSGLIVGDAVRPVDHQYKIDERGRRKRQVVMAYSASGKPEVSAQPAFNRSSKRAPISVAQTVGTIDPVTSFVIPIKAGASALHPSQCKRGAAIFDGQQRYDISLKHKASYGAYNLKAANYVGPAIRCTVQFQPVAGYKKAGFLADLAKRKASIDVVYAPTGDGRYLIPVRIRFPTPIGQAVFQAINFSSKTVMRAAALSGN</sequence>
<evidence type="ECO:0008006" key="2">
    <source>
        <dbReference type="Google" id="ProtNLM"/>
    </source>
</evidence>
<gene>
    <name evidence="1" type="ORF">MNBD_ALPHA09-2188</name>
</gene>
<evidence type="ECO:0000313" key="1">
    <source>
        <dbReference type="EMBL" id="VAW10340.1"/>
    </source>
</evidence>
<dbReference type="InterPro" id="IPR021457">
    <property type="entry name" value="DUF3108"/>
</dbReference>
<proteinExistence type="predicted"/>
<reference evidence="1" key="1">
    <citation type="submission" date="2018-06" db="EMBL/GenBank/DDBJ databases">
        <authorList>
            <person name="Zhirakovskaya E."/>
        </authorList>
    </citation>
    <scope>NUCLEOTIDE SEQUENCE</scope>
</reference>
<protein>
    <recommendedName>
        <fullName evidence="2">DUF3108 domain-containing protein</fullName>
    </recommendedName>
</protein>
<accession>A0A3B0T0E3</accession>
<name>A0A3B0T0E3_9ZZZZ</name>